<name>A0AAW1QGA6_9CHLO</name>
<keyword evidence="1" id="KW-0503">Monooxygenase</keyword>
<dbReference type="GO" id="GO:0004502">
    <property type="term" value="F:kynurenine 3-monooxygenase activity"/>
    <property type="evidence" value="ECO:0007669"/>
    <property type="project" value="TreeGrafter"/>
</dbReference>
<dbReference type="PANTHER" id="PTHR46028">
    <property type="entry name" value="KYNURENINE 3-MONOOXYGENASE"/>
    <property type="match status" value="1"/>
</dbReference>
<dbReference type="GO" id="GO:0071949">
    <property type="term" value="F:FAD binding"/>
    <property type="evidence" value="ECO:0007669"/>
    <property type="project" value="InterPro"/>
</dbReference>
<protein>
    <recommendedName>
        <fullName evidence="2">FAD-binding domain-containing protein</fullName>
    </recommendedName>
</protein>
<gene>
    <name evidence="3" type="ORF">WJX72_008573</name>
</gene>
<dbReference type="GO" id="GO:0070189">
    <property type="term" value="P:kynurenine metabolic process"/>
    <property type="evidence" value="ECO:0007669"/>
    <property type="project" value="TreeGrafter"/>
</dbReference>
<keyword evidence="4" id="KW-1185">Reference proteome</keyword>
<dbReference type="EMBL" id="JALJOR010000003">
    <property type="protein sequence ID" value="KAK9820281.1"/>
    <property type="molecule type" value="Genomic_DNA"/>
</dbReference>
<reference evidence="3 4" key="1">
    <citation type="journal article" date="2024" name="Nat. Commun.">
        <title>Phylogenomics reveals the evolutionary origins of lichenization in chlorophyte algae.</title>
        <authorList>
            <person name="Puginier C."/>
            <person name="Libourel C."/>
            <person name="Otte J."/>
            <person name="Skaloud P."/>
            <person name="Haon M."/>
            <person name="Grisel S."/>
            <person name="Petersen M."/>
            <person name="Berrin J.G."/>
            <person name="Delaux P.M."/>
            <person name="Dal Grande F."/>
            <person name="Keller J."/>
        </authorList>
    </citation>
    <scope>NUCLEOTIDE SEQUENCE [LARGE SCALE GENOMIC DNA]</scope>
    <source>
        <strain evidence="3 4">SAG 2043</strain>
    </source>
</reference>
<accession>A0AAW1QGA6</accession>
<dbReference type="PRINTS" id="PR00420">
    <property type="entry name" value="RNGMNOXGNASE"/>
</dbReference>
<dbReference type="InterPro" id="IPR036188">
    <property type="entry name" value="FAD/NAD-bd_sf"/>
</dbReference>
<dbReference type="Gene3D" id="3.50.50.60">
    <property type="entry name" value="FAD/NAD(P)-binding domain"/>
    <property type="match status" value="1"/>
</dbReference>
<dbReference type="Proteomes" id="UP001489004">
    <property type="component" value="Unassembled WGS sequence"/>
</dbReference>
<evidence type="ECO:0000313" key="4">
    <source>
        <dbReference type="Proteomes" id="UP001489004"/>
    </source>
</evidence>
<evidence type="ECO:0000256" key="1">
    <source>
        <dbReference type="ARBA" id="ARBA00023033"/>
    </source>
</evidence>
<dbReference type="PANTHER" id="PTHR46028:SF7">
    <property type="entry name" value="KYNURENINE 3-MONOOXYGENASE-RELATED"/>
    <property type="match status" value="1"/>
</dbReference>
<dbReference type="Pfam" id="PF01494">
    <property type="entry name" value="FAD_binding_3"/>
    <property type="match status" value="1"/>
</dbReference>
<comment type="caution">
    <text evidence="3">The sequence shown here is derived from an EMBL/GenBank/DDBJ whole genome shotgun (WGS) entry which is preliminary data.</text>
</comment>
<sequence length="460" mass="49249">MSDRKTAVIVGAGPAGLNTAILLANRGFQVQVYDKRNLDPAAAANKRTYIISINPRGAKAMTEAGVRIPQQGHPIEGLASGSRIEFQRVTGKIGGRQLPPMQFFCERRSLVEHMVGEAKRLHPTAITCHFNQGLQAVDFQRKEATFASASGQTNSVQYDLLVAADGVNSVTRTQLQKAVPHLQVEKYDNVRSLKVFSGLKKPANLVLSDERGSYLRFIVGKRVPTAMLIWTAPDGTISGALYSLTTIMQQISTAQEYDAFIRENLPQFPTGMVPEVAAQLEECPLTVGSASVRCSQLHGPATVLIGDAGHGVTPAMGQGAVSALESTVVFAQVLDECNGNIQRAVELFTQRRLPEVHALFEMDRTANPRQGGDGKLNLHFLGNTFHLVKGMLLQKVAPGIFQGPGLMRMAEGEASFAQVNAALKRDTAIAGGLSSIGVAVAIASTAVMAGHLLRYVGLTA</sequence>
<organism evidence="3 4">
    <name type="scientific">[Myrmecia] bisecta</name>
    <dbReference type="NCBI Taxonomy" id="41462"/>
    <lineage>
        <taxon>Eukaryota</taxon>
        <taxon>Viridiplantae</taxon>
        <taxon>Chlorophyta</taxon>
        <taxon>core chlorophytes</taxon>
        <taxon>Trebouxiophyceae</taxon>
        <taxon>Trebouxiales</taxon>
        <taxon>Trebouxiaceae</taxon>
        <taxon>Myrmecia</taxon>
    </lineage>
</organism>
<dbReference type="SUPFAM" id="SSF51905">
    <property type="entry name" value="FAD/NAD(P)-binding domain"/>
    <property type="match status" value="1"/>
</dbReference>
<dbReference type="AlphaFoldDB" id="A0AAW1QGA6"/>
<feature type="domain" description="FAD-binding" evidence="2">
    <location>
        <begin position="7"/>
        <end position="327"/>
    </location>
</feature>
<evidence type="ECO:0000259" key="2">
    <source>
        <dbReference type="Pfam" id="PF01494"/>
    </source>
</evidence>
<dbReference type="InterPro" id="IPR002938">
    <property type="entry name" value="FAD-bd"/>
</dbReference>
<proteinExistence type="predicted"/>
<keyword evidence="1" id="KW-0560">Oxidoreductase</keyword>
<evidence type="ECO:0000313" key="3">
    <source>
        <dbReference type="EMBL" id="KAK9820281.1"/>
    </source>
</evidence>